<dbReference type="RefSeq" id="WP_144317909.1">
    <property type="nucleotide sequence ID" value="NZ_CP038157.1"/>
</dbReference>
<dbReference type="NCBIfam" id="TIGR02050">
    <property type="entry name" value="gshA_cyan_rel"/>
    <property type="match status" value="1"/>
</dbReference>
<dbReference type="GeneID" id="74901942"/>
<evidence type="ECO:0000256" key="2">
    <source>
        <dbReference type="ARBA" id="ARBA00022741"/>
    </source>
</evidence>
<dbReference type="InterPro" id="IPR006336">
    <property type="entry name" value="GCS2"/>
</dbReference>
<comment type="similarity">
    <text evidence="5">Belongs to the glutamate--cysteine ligase type 2 family. YbdK subfamily.</text>
</comment>
<dbReference type="Gene3D" id="3.30.590.20">
    <property type="match status" value="1"/>
</dbReference>
<dbReference type="PANTHER" id="PTHR34595:SF7">
    <property type="entry name" value="SLL1039 PROTEIN"/>
    <property type="match status" value="1"/>
</dbReference>
<evidence type="ECO:0000256" key="1">
    <source>
        <dbReference type="ARBA" id="ARBA00022598"/>
    </source>
</evidence>
<evidence type="ECO:0000256" key="5">
    <source>
        <dbReference type="HAMAP-Rule" id="MF_01609"/>
    </source>
</evidence>
<dbReference type="SUPFAM" id="SSF55931">
    <property type="entry name" value="Glutamine synthetase/guanido kinase"/>
    <property type="match status" value="1"/>
</dbReference>
<feature type="domain" description="Circularly permuted ATP-grasp type 2" evidence="6">
    <location>
        <begin position="453"/>
        <end position="833"/>
    </location>
</feature>
<evidence type="ECO:0000313" key="7">
    <source>
        <dbReference type="EMBL" id="MBA4505288.1"/>
    </source>
</evidence>
<dbReference type="Gene3D" id="3.30.1490.270">
    <property type="match status" value="1"/>
</dbReference>
<dbReference type="SUPFAM" id="SSF56059">
    <property type="entry name" value="Glutathione synthetase ATP-binding domain-like"/>
    <property type="match status" value="1"/>
</dbReference>
<keyword evidence="1 5" id="KW-0436">Ligase</keyword>
<gene>
    <name evidence="8" type="ORF">EKI59_09235</name>
    <name evidence="7" type="ORF">H0H28_08150</name>
</gene>
<dbReference type="EMBL" id="JACEOR010000336">
    <property type="protein sequence ID" value="MBA4505288.1"/>
    <property type="molecule type" value="Genomic_DNA"/>
</dbReference>
<proteinExistence type="inferred from homology"/>
<dbReference type="Pfam" id="PF14403">
    <property type="entry name" value="CP_ATPgrasp_2"/>
    <property type="match status" value="1"/>
</dbReference>
<dbReference type="InterPro" id="IPR014746">
    <property type="entry name" value="Gln_synth/guanido_kin_cat_dom"/>
</dbReference>
<dbReference type="GO" id="GO:0042398">
    <property type="term" value="P:modified amino acid biosynthetic process"/>
    <property type="evidence" value="ECO:0007669"/>
    <property type="project" value="InterPro"/>
</dbReference>
<dbReference type="EMBL" id="RXIR01000022">
    <property type="protein sequence ID" value="TVS27219.1"/>
    <property type="molecule type" value="Genomic_DNA"/>
</dbReference>
<comment type="caution">
    <text evidence="8">The sequence shown here is derived from an EMBL/GenBank/DDBJ whole genome shotgun (WGS) entry which is preliminary data.</text>
</comment>
<dbReference type="PANTHER" id="PTHR34595">
    <property type="entry name" value="BLR5612 PROTEIN"/>
    <property type="match status" value="1"/>
</dbReference>
<dbReference type="EC" id="6.3.2.2" evidence="5"/>
<dbReference type="OrthoDB" id="9803842at2"/>
<dbReference type="AlphaFoldDB" id="A0A6C1TW00"/>
<evidence type="ECO:0000313" key="8">
    <source>
        <dbReference type="EMBL" id="TVS27219.1"/>
    </source>
</evidence>
<dbReference type="Gene3D" id="3.40.50.11290">
    <property type="match status" value="1"/>
</dbReference>
<dbReference type="InterPro" id="IPR051680">
    <property type="entry name" value="ATP-dep_Glu-Cys_Ligase-2"/>
</dbReference>
<evidence type="ECO:0000313" key="9">
    <source>
        <dbReference type="Proteomes" id="UP000336646"/>
    </source>
</evidence>
<evidence type="ECO:0000256" key="3">
    <source>
        <dbReference type="ARBA" id="ARBA00022840"/>
    </source>
</evidence>
<comment type="catalytic activity">
    <reaction evidence="4 5">
        <text>L-cysteine + L-glutamate + ATP = gamma-L-glutamyl-L-cysteine + ADP + phosphate + H(+)</text>
        <dbReference type="Rhea" id="RHEA:13285"/>
        <dbReference type="ChEBI" id="CHEBI:15378"/>
        <dbReference type="ChEBI" id="CHEBI:29985"/>
        <dbReference type="ChEBI" id="CHEBI:30616"/>
        <dbReference type="ChEBI" id="CHEBI:35235"/>
        <dbReference type="ChEBI" id="CHEBI:43474"/>
        <dbReference type="ChEBI" id="CHEBI:58173"/>
        <dbReference type="ChEBI" id="CHEBI:456216"/>
        <dbReference type="EC" id="6.3.2.2"/>
    </reaction>
</comment>
<reference evidence="8 9" key="1">
    <citation type="submission" date="2018-12" db="EMBL/GenBank/DDBJ databases">
        <title>Corynebacterium sanguinis sp. nov., a clinically-associated and environmental corynebacterium.</title>
        <authorList>
            <person name="Gonzales-Siles L."/>
            <person name="Jaen-Luchoro D."/>
            <person name="Cardew S."/>
            <person name="Inganas E."/>
            <person name="Ohlen M."/>
            <person name="Jensie-Markopolous S."/>
            <person name="Pinyeiro-Iglesias B."/>
            <person name="Molin K."/>
            <person name="Skovbjerg S."/>
            <person name="Svensson-Stadler L."/>
            <person name="Funke G."/>
            <person name="Moore E.R.B."/>
        </authorList>
    </citation>
    <scope>NUCLEOTIDE SEQUENCE [LARGE SCALE GENOMIC DNA]</scope>
    <source>
        <strain evidence="8 9">58734</strain>
    </source>
</reference>
<keyword evidence="3 5" id="KW-0067">ATP-binding</keyword>
<reference evidence="7 10" key="2">
    <citation type="submission" date="2020-07" db="EMBL/GenBank/DDBJ databases">
        <authorList>
            <person name="Khare M."/>
        </authorList>
    </citation>
    <scope>NUCLEOTIDE SEQUENCE [LARGE SCALE GENOMIC DNA]</scope>
    <source>
        <strain evidence="7 10">P8776</strain>
    </source>
</reference>
<dbReference type="HAMAP" id="MF_01609">
    <property type="entry name" value="Glu_cys_ligase_2"/>
    <property type="match status" value="1"/>
</dbReference>
<dbReference type="Pfam" id="PF04107">
    <property type="entry name" value="GCS2"/>
    <property type="match status" value="1"/>
</dbReference>
<dbReference type="GO" id="GO:0004357">
    <property type="term" value="F:glutamate-cysteine ligase activity"/>
    <property type="evidence" value="ECO:0007669"/>
    <property type="project" value="UniProtKB-EC"/>
</dbReference>
<evidence type="ECO:0000313" key="10">
    <source>
        <dbReference type="Proteomes" id="UP000580709"/>
    </source>
</evidence>
<evidence type="ECO:0000259" key="6">
    <source>
        <dbReference type="Pfam" id="PF14403"/>
    </source>
</evidence>
<comment type="function">
    <text evidence="5">ATP-dependent carboxylate-amine ligase which exhibits weak glutamate--cysteine ligase activity.</text>
</comment>
<dbReference type="InterPro" id="IPR025841">
    <property type="entry name" value="CP_ATPgrasp_2"/>
</dbReference>
<evidence type="ECO:0000256" key="4">
    <source>
        <dbReference type="ARBA" id="ARBA00048819"/>
    </source>
</evidence>
<dbReference type="Proteomes" id="UP000580709">
    <property type="component" value="Unassembled WGS sequence"/>
</dbReference>
<keyword evidence="10" id="KW-1185">Reference proteome</keyword>
<sequence length="859" mass="93788">METRKMRVLEELQLVDKETRRLAPKADVLLSQLEGEAFTPSLQNSMIQVASGSHGDVTSLRDELLQGRAKVSSVAEPLGLGIAAAGTMPLAHRASLAITPRSRYMEMSADYALLAHEQLICSAQIHVEVRDRDQAVAVSPGVSRHLPLLLALSASSPFSVEGSDTGYASSRDLTGQRWPTSGPFAPVSNAKEYDELVDTLIKAGVIADEAMMYYSLAPSISKPLLELRVCDSCPSVDAISTIAALFRAMVVREAALVDASTPTPPLNPTLHRSMMWRASRSGLEGSLICPETYTPRPAAEVLRSTVELLTDELRASGDLEMVTRFVEGIIRTGTSAYRQRRAYRSRGRLDDVVDQLMSETVGWLTEYKGTEGSLFGAYRPTTWVQSGYIDEAVEPSGADRDVYAGVLTTARELGAVELRKQQTMADRDLSAAGVTFRATGMDTQQAFPMDMVPRIITAREWDHLTAGVEQRAKALNLFLNDIYCDQDIVRDGIVGLDILEKSPGYRSTGRAAWRDTVRNHVSGSDLIFSEAGWQILEDNVRQPSGIAFGVEARKMMERNYPELFATAPQPLNDPTEGYAMMGETLAAALPPHPQDDPRIVVVTRGKDDPSYFEQVKIAEVSGIDLVLPQNLLIEDNVAWEVGPRGRRRIDVMYLRMDEDMFLSSRGADGAELRYKILRAITAGNVTVANALGNGVGDDKAVYAYVPQMIEYYLGEKPILASVPTYLCAIREHRDRVLERLDQLVVKPIDGYGGAGITIGPEAGDEELQERRQELLVKPEQFVAQEVVGLSTLPTFDGAAMQPRHVDLRVFTHLRASGSGVTVHTAPAGLTRVAPAGSLVVNSSRGGGGKDTWIVTEGQT</sequence>
<dbReference type="GO" id="GO:0005524">
    <property type="term" value="F:ATP binding"/>
    <property type="evidence" value="ECO:0007669"/>
    <property type="project" value="UniProtKB-KW"/>
</dbReference>
<keyword evidence="2 5" id="KW-0547">Nucleotide-binding</keyword>
<protein>
    <recommendedName>
        <fullName evidence="5">Putative glutamate--cysteine ligase 2</fullName>
        <ecNumber evidence="5">6.3.2.2</ecNumber>
    </recommendedName>
    <alternativeName>
        <fullName evidence="5">Gamma-glutamylcysteine synthetase 2</fullName>
        <shortName evidence="5">GCS 2</shortName>
        <shortName evidence="5">Gamma-GCS 2</shortName>
    </alternativeName>
</protein>
<accession>A0A6C1TW00</accession>
<dbReference type="Proteomes" id="UP000336646">
    <property type="component" value="Unassembled WGS sequence"/>
</dbReference>
<organism evidence="8 9">
    <name type="scientific">Corynebacterium sanguinis</name>
    <dbReference type="NCBI Taxonomy" id="2594913"/>
    <lineage>
        <taxon>Bacteria</taxon>
        <taxon>Bacillati</taxon>
        <taxon>Actinomycetota</taxon>
        <taxon>Actinomycetes</taxon>
        <taxon>Mycobacteriales</taxon>
        <taxon>Corynebacteriaceae</taxon>
        <taxon>Corynebacterium</taxon>
    </lineage>
</organism>
<name>A0A6C1TW00_9CORY</name>
<dbReference type="InterPro" id="IPR011793">
    <property type="entry name" value="YbdK"/>
</dbReference>